<dbReference type="Gene3D" id="3.40.50.1820">
    <property type="entry name" value="alpha/beta hydrolase"/>
    <property type="match status" value="1"/>
</dbReference>
<keyword evidence="2" id="KW-0732">Signal</keyword>
<reference evidence="4 5" key="1">
    <citation type="submission" date="2022-10" db="EMBL/GenBank/DDBJ databases">
        <title>paucibacter sp. hw8 Genome sequencing.</title>
        <authorList>
            <person name="Park S."/>
        </authorList>
    </citation>
    <scope>NUCLEOTIDE SEQUENCE [LARGE SCALE GENOMIC DNA]</scope>
    <source>
        <strain evidence="5">hw8</strain>
    </source>
</reference>
<evidence type="ECO:0000313" key="5">
    <source>
        <dbReference type="Proteomes" id="UP001219862"/>
    </source>
</evidence>
<evidence type="ECO:0000256" key="1">
    <source>
        <dbReference type="ARBA" id="ARBA00022801"/>
    </source>
</evidence>
<feature type="signal peptide" evidence="2">
    <location>
        <begin position="1"/>
        <end position="32"/>
    </location>
</feature>
<evidence type="ECO:0000256" key="2">
    <source>
        <dbReference type="SAM" id="SignalP"/>
    </source>
</evidence>
<keyword evidence="5" id="KW-1185">Reference proteome</keyword>
<dbReference type="InterPro" id="IPR029058">
    <property type="entry name" value="AB_hydrolase_fold"/>
</dbReference>
<protein>
    <submittedName>
        <fullName evidence="4">Prolyl oligopeptidase family serine peptidase</fullName>
    </submittedName>
</protein>
<evidence type="ECO:0000259" key="3">
    <source>
        <dbReference type="Pfam" id="PF00326"/>
    </source>
</evidence>
<name>A0ABT5KS57_9BURK</name>
<evidence type="ECO:0000313" key="4">
    <source>
        <dbReference type="EMBL" id="MDC8785773.1"/>
    </source>
</evidence>
<feature type="chain" id="PRO_5047373147" evidence="2">
    <location>
        <begin position="33"/>
        <end position="713"/>
    </location>
</feature>
<dbReference type="Gene3D" id="2.120.10.30">
    <property type="entry name" value="TolB, C-terminal domain"/>
    <property type="match status" value="1"/>
</dbReference>
<sequence length="713" mass="77879">MTRPQAPRLPFPIPLLQLGALALAVVAGGVAAQTASASATALVFAPAYAPADSVIAANAHLLTQGIPEIPKTLADDVARYTDFRGHAFVDWHPLKREMLVSHRPAGGNINQLFRLSAPADGKLGVLQALTDAADPVNRASYEPKHGGYIVFERANGGDEVGQLYRLDMGASSARRPAVPVQLTPANERHVMVNWLHAGGQLIYVSVPLDRTAASGSRAEVTSTFWRVDPLSAEPLKTRRKLAELPGGGWAGAQVSWDDRQLVLTRSISANESQIWLMDLADGKMRQILPNASGNGDRNAAAEKASYLSAGFSRDNKFLWLSGDRFGEFRELLRLDLARGDLQRVSADLPWDVSGISFTQDGRRLAALFNVEGRHELRLYDTATAKPLPLPALPAGNITSAHYAVRGDELAFGVNNAQGPGQVFSIQRDGSVQAWTQSYAPPGVDTRLFPEQQIIRWKSFDGRAISGLMTLPPADKFKGRRPVLISIHGGPESQASVGFLNRNNYFVMEQGVALIQPNVRGSSGFGKTFLALDNGFKREDSVKDIGALLDWVAQQPGLDASRVMIMGGSYGGYMTLASATHYADRIVGAVDVVGISNFVTFLTNTESYRRDLRRVEYGDEREPAMRAHLQEISPLTHAERITKPLFVVQGKNDPRVPYTEAEQIVAKVRSQGTPVWYLRADNEGHGFARKENQDYQFYALILFLRETLLKPAAP</sequence>
<proteinExistence type="predicted"/>
<organism evidence="4 5">
    <name type="scientific">Roseateles koreensis</name>
    <dbReference type="NCBI Taxonomy" id="2987526"/>
    <lineage>
        <taxon>Bacteria</taxon>
        <taxon>Pseudomonadati</taxon>
        <taxon>Pseudomonadota</taxon>
        <taxon>Betaproteobacteria</taxon>
        <taxon>Burkholderiales</taxon>
        <taxon>Sphaerotilaceae</taxon>
        <taxon>Roseateles</taxon>
    </lineage>
</organism>
<comment type="caution">
    <text evidence="4">The sequence shown here is derived from an EMBL/GenBank/DDBJ whole genome shotgun (WGS) entry which is preliminary data.</text>
</comment>
<dbReference type="SUPFAM" id="SSF53474">
    <property type="entry name" value="alpha/beta-Hydrolases"/>
    <property type="match status" value="1"/>
</dbReference>
<dbReference type="EMBL" id="JAQQXS010000009">
    <property type="protein sequence ID" value="MDC8785773.1"/>
    <property type="molecule type" value="Genomic_DNA"/>
</dbReference>
<dbReference type="RefSeq" id="WP_273596890.1">
    <property type="nucleotide sequence ID" value="NZ_JAQQXS010000009.1"/>
</dbReference>
<accession>A0ABT5KS57</accession>
<dbReference type="PANTHER" id="PTHR42776:SF27">
    <property type="entry name" value="DIPEPTIDYL PEPTIDASE FAMILY MEMBER 6"/>
    <property type="match status" value="1"/>
</dbReference>
<gene>
    <name evidence="4" type="ORF">PRZ01_11265</name>
</gene>
<dbReference type="Proteomes" id="UP001219862">
    <property type="component" value="Unassembled WGS sequence"/>
</dbReference>
<dbReference type="InterPro" id="IPR011042">
    <property type="entry name" value="6-blade_b-propeller_TolB-like"/>
</dbReference>
<dbReference type="PANTHER" id="PTHR42776">
    <property type="entry name" value="SERINE PEPTIDASE S9 FAMILY MEMBER"/>
    <property type="match status" value="1"/>
</dbReference>
<feature type="domain" description="Peptidase S9 prolyl oligopeptidase catalytic" evidence="3">
    <location>
        <begin position="502"/>
        <end position="707"/>
    </location>
</feature>
<dbReference type="Pfam" id="PF00326">
    <property type="entry name" value="Peptidase_S9"/>
    <property type="match status" value="1"/>
</dbReference>
<dbReference type="InterPro" id="IPR001375">
    <property type="entry name" value="Peptidase_S9_cat"/>
</dbReference>
<dbReference type="SUPFAM" id="SSF82171">
    <property type="entry name" value="DPP6 N-terminal domain-like"/>
    <property type="match status" value="1"/>
</dbReference>
<keyword evidence="1" id="KW-0378">Hydrolase</keyword>